<dbReference type="InterPro" id="IPR018673">
    <property type="entry name" value="DUF2141"/>
</dbReference>
<dbReference type="Proteomes" id="UP000199331">
    <property type="component" value="Unassembled WGS sequence"/>
</dbReference>
<accession>A0A1I5KRC4</accession>
<dbReference type="OrthoDB" id="9788332at2"/>
<dbReference type="AlphaFoldDB" id="A0A1I5KRC4"/>
<gene>
    <name evidence="2" type="ORF">SAMN04488060_0470</name>
</gene>
<dbReference type="RefSeq" id="WP_090476939.1">
    <property type="nucleotide sequence ID" value="NZ_FOWZ01000001.1"/>
</dbReference>
<sequence length="151" mass="16337">MKARFAVLPLCALALSAGAPPPAKDTGVRITVKVTDLRNDKGLLRACMTTAQSDFPDCKDTASIHATSVNARESGVTFTFDGVKPGRYAIALLHDENSNGKADRVLGMMPKEGFGFSRDAPVRMGPPKFRDAAFDMGTSDRELTIKMRYLL</sequence>
<name>A0A1I5KRC4_9SPHN</name>
<keyword evidence="3" id="KW-1185">Reference proteome</keyword>
<evidence type="ECO:0000256" key="1">
    <source>
        <dbReference type="SAM" id="SignalP"/>
    </source>
</evidence>
<protein>
    <submittedName>
        <fullName evidence="2">Uncharacterized conserved protein, DUF2141 family</fullName>
    </submittedName>
</protein>
<evidence type="ECO:0000313" key="2">
    <source>
        <dbReference type="EMBL" id="SFO87538.1"/>
    </source>
</evidence>
<evidence type="ECO:0000313" key="3">
    <source>
        <dbReference type="Proteomes" id="UP000199331"/>
    </source>
</evidence>
<dbReference type="EMBL" id="FOWZ01000001">
    <property type="protein sequence ID" value="SFO87538.1"/>
    <property type="molecule type" value="Genomic_DNA"/>
</dbReference>
<dbReference type="STRING" id="604088.SAMN04488060_0470"/>
<feature type="signal peptide" evidence="1">
    <location>
        <begin position="1"/>
        <end position="19"/>
    </location>
</feature>
<organism evidence="2 3">
    <name type="scientific">Qipengyuania nanhaisediminis</name>
    <dbReference type="NCBI Taxonomy" id="604088"/>
    <lineage>
        <taxon>Bacteria</taxon>
        <taxon>Pseudomonadati</taxon>
        <taxon>Pseudomonadota</taxon>
        <taxon>Alphaproteobacteria</taxon>
        <taxon>Sphingomonadales</taxon>
        <taxon>Erythrobacteraceae</taxon>
        <taxon>Qipengyuania</taxon>
    </lineage>
</organism>
<dbReference type="Pfam" id="PF09912">
    <property type="entry name" value="DUF2141"/>
    <property type="match status" value="1"/>
</dbReference>
<reference evidence="3" key="1">
    <citation type="submission" date="2016-10" db="EMBL/GenBank/DDBJ databases">
        <authorList>
            <person name="Varghese N."/>
            <person name="Submissions S."/>
        </authorList>
    </citation>
    <scope>NUCLEOTIDE SEQUENCE [LARGE SCALE GENOMIC DNA]</scope>
    <source>
        <strain evidence="3">CGMCC 1.7715</strain>
    </source>
</reference>
<feature type="chain" id="PRO_5011756832" evidence="1">
    <location>
        <begin position="20"/>
        <end position="151"/>
    </location>
</feature>
<keyword evidence="1" id="KW-0732">Signal</keyword>
<proteinExistence type="predicted"/>